<dbReference type="Proteomes" id="UP000199513">
    <property type="component" value="Unassembled WGS sequence"/>
</dbReference>
<dbReference type="RefSeq" id="WP_091538432.1">
    <property type="nucleotide sequence ID" value="NZ_FONY01000001.1"/>
</dbReference>
<evidence type="ECO:0000313" key="2">
    <source>
        <dbReference type="Proteomes" id="UP000199513"/>
    </source>
</evidence>
<dbReference type="InterPro" id="IPR025316">
    <property type="entry name" value="DUF4221"/>
</dbReference>
<dbReference type="OrthoDB" id="828261at2"/>
<name>A0A1I2ALR9_9BACT</name>
<organism evidence="1 2">
    <name type="scientific">Thermoflexibacter ruber</name>
    <dbReference type="NCBI Taxonomy" id="1003"/>
    <lineage>
        <taxon>Bacteria</taxon>
        <taxon>Pseudomonadati</taxon>
        <taxon>Bacteroidota</taxon>
        <taxon>Cytophagia</taxon>
        <taxon>Cytophagales</taxon>
        <taxon>Thermoflexibacteraceae</taxon>
        <taxon>Thermoflexibacter</taxon>
    </lineage>
</organism>
<sequence length="358" mass="41877">MISITIFLYIFLSFLCICAEQQKPTVSLKFLHQINIPINSTNISFPLLAYIGKQEFISYISYHSHSLEFVELPSLKKQSISFQSKQNFPYSHFPVSKDSIILCYQIEGEWGKFPSLMDKTGNIIKEYSQIKQVAEDGKILFYPHLMPTYISAEYLYATINLFDYPRNRDYFSVPHKFISKTNLINGETTFAPIQYPQSYQGHLWRENLEWCLGKNGEIVYSFPASSFLVIQDTLISTKLYKANSIRIDTIKPLASWEDLEVKISYMRNTPFYKEVIYDKYRNLYYRIAKYANADKDKAKYSLIVLNDAFTKLGEVDFPFDMVNDKRSVPLISKEGIYFRYLDVPNNQLSFKVYQVLVD</sequence>
<proteinExistence type="predicted"/>
<reference evidence="1 2" key="1">
    <citation type="submission" date="2016-10" db="EMBL/GenBank/DDBJ databases">
        <authorList>
            <person name="de Groot N.N."/>
        </authorList>
    </citation>
    <scope>NUCLEOTIDE SEQUENCE [LARGE SCALE GENOMIC DNA]</scope>
    <source>
        <strain>GEY</strain>
        <strain evidence="2">DSM 9560</strain>
    </source>
</reference>
<protein>
    <recommendedName>
        <fullName evidence="3">DUF4221 domain-containing protein</fullName>
    </recommendedName>
</protein>
<evidence type="ECO:0008006" key="3">
    <source>
        <dbReference type="Google" id="ProtNLM"/>
    </source>
</evidence>
<gene>
    <name evidence="1" type="ORF">SAMN04488541_1001189</name>
</gene>
<dbReference type="Pfam" id="PF13970">
    <property type="entry name" value="DUF4221"/>
    <property type="match status" value="1"/>
</dbReference>
<keyword evidence="2" id="KW-1185">Reference proteome</keyword>
<dbReference type="EMBL" id="FONY01000001">
    <property type="protein sequence ID" value="SFE43820.1"/>
    <property type="molecule type" value="Genomic_DNA"/>
</dbReference>
<evidence type="ECO:0000313" key="1">
    <source>
        <dbReference type="EMBL" id="SFE43820.1"/>
    </source>
</evidence>
<accession>A0A1I2ALR9</accession>
<dbReference type="AlphaFoldDB" id="A0A1I2ALR9"/>